<keyword evidence="6" id="KW-0560">Oxidoreductase</keyword>
<evidence type="ECO:0000259" key="9">
    <source>
        <dbReference type="Pfam" id="PF02770"/>
    </source>
</evidence>
<dbReference type="Proteomes" id="UP000694720">
    <property type="component" value="Unplaced"/>
</dbReference>
<dbReference type="FunFam" id="2.40.110.10:FF:000002">
    <property type="entry name" value="Acyl-CoA dehydrogenase fadE12"/>
    <property type="match status" value="1"/>
</dbReference>
<feature type="domain" description="Aminoglycoside phosphotransferase" evidence="8">
    <location>
        <begin position="321"/>
        <end position="479"/>
    </location>
</feature>
<comment type="similarity">
    <text evidence="2">Belongs to the acyl-CoA dehydrogenase family.</text>
</comment>
<dbReference type="GO" id="GO:0050660">
    <property type="term" value="F:flavin adenine dinucleotide binding"/>
    <property type="evidence" value="ECO:0007669"/>
    <property type="project" value="InterPro"/>
</dbReference>
<dbReference type="AlphaFoldDB" id="A0A8D2A891"/>
<evidence type="ECO:0000256" key="2">
    <source>
        <dbReference type="ARBA" id="ARBA00009347"/>
    </source>
</evidence>
<reference evidence="11" key="1">
    <citation type="submission" date="2025-05" db="UniProtKB">
        <authorList>
            <consortium name="Ensembl"/>
        </authorList>
    </citation>
    <scope>IDENTIFICATION</scope>
</reference>
<dbReference type="InterPro" id="IPR036412">
    <property type="entry name" value="HAD-like_sf"/>
</dbReference>
<organism evidence="11 12">
    <name type="scientific">Sus scrofa</name>
    <name type="common">Pig</name>
    <dbReference type="NCBI Taxonomy" id="9823"/>
    <lineage>
        <taxon>Eukaryota</taxon>
        <taxon>Metazoa</taxon>
        <taxon>Chordata</taxon>
        <taxon>Craniata</taxon>
        <taxon>Vertebrata</taxon>
        <taxon>Euteleostomi</taxon>
        <taxon>Mammalia</taxon>
        <taxon>Eutheria</taxon>
        <taxon>Laurasiatheria</taxon>
        <taxon>Artiodactyla</taxon>
        <taxon>Suina</taxon>
        <taxon>Suidae</taxon>
        <taxon>Sus</taxon>
    </lineage>
</organism>
<dbReference type="SUPFAM" id="SSF47203">
    <property type="entry name" value="Acyl-CoA dehydrogenase C-terminal domain-like"/>
    <property type="match status" value="1"/>
</dbReference>
<dbReference type="SUPFAM" id="SSF56645">
    <property type="entry name" value="Acyl-CoA dehydrogenase NM domain-like"/>
    <property type="match status" value="1"/>
</dbReference>
<dbReference type="InterPro" id="IPR041726">
    <property type="entry name" value="ACAD10_11_N"/>
</dbReference>
<dbReference type="Gene3D" id="1.10.150.240">
    <property type="entry name" value="Putative phosphatase, domain 2"/>
    <property type="match status" value="1"/>
</dbReference>
<dbReference type="Gene3D" id="1.10.540.10">
    <property type="entry name" value="Acyl-CoA dehydrogenase/oxidase, N-terminal domain"/>
    <property type="match status" value="1"/>
</dbReference>
<evidence type="ECO:0000313" key="12">
    <source>
        <dbReference type="Proteomes" id="UP000694725"/>
    </source>
</evidence>
<evidence type="ECO:0000259" key="10">
    <source>
        <dbReference type="Pfam" id="PF02771"/>
    </source>
</evidence>
<dbReference type="InterPro" id="IPR037069">
    <property type="entry name" value="AcylCoA_DH/ox_N_sf"/>
</dbReference>
<dbReference type="Ensembl" id="ENSSSCT00015059722.1">
    <property type="protein sequence ID" value="ENSSSCP00015024028.1"/>
    <property type="gene ID" value="ENSSSCG00015044007.1"/>
</dbReference>
<keyword evidence="4" id="KW-0274">FAD</keyword>
<evidence type="ECO:0000256" key="3">
    <source>
        <dbReference type="ARBA" id="ARBA00022630"/>
    </source>
</evidence>
<feature type="domain" description="Acyl-CoA dehydrogenase/oxidase C-terminal" evidence="7">
    <location>
        <begin position="881"/>
        <end position="1029"/>
    </location>
</feature>
<dbReference type="PANTHER" id="PTHR47829">
    <property type="entry name" value="HYDROLASE, PUTATIVE (AFU_ORTHOLOGUE AFUA_1G12880)-RELATED"/>
    <property type="match status" value="1"/>
</dbReference>
<dbReference type="InterPro" id="IPR023198">
    <property type="entry name" value="PGP-like_dom2"/>
</dbReference>
<dbReference type="InterPro" id="IPR011009">
    <property type="entry name" value="Kinase-like_dom_sf"/>
</dbReference>
<dbReference type="SFLD" id="SFLDG01129">
    <property type="entry name" value="C1.5:_HAD__Beta-PGM__Phosphata"/>
    <property type="match status" value="1"/>
</dbReference>
<dbReference type="InterPro" id="IPR009075">
    <property type="entry name" value="AcylCo_DH/oxidase_C"/>
</dbReference>
<dbReference type="Gene3D" id="3.40.50.1000">
    <property type="entry name" value="HAD superfamily/HAD-like"/>
    <property type="match status" value="1"/>
</dbReference>
<dbReference type="InterPro" id="IPR011945">
    <property type="entry name" value="HAD-SF_ppase_IA/epoxid_hydro_N"/>
</dbReference>
<evidence type="ECO:0000313" key="11">
    <source>
        <dbReference type="Ensembl" id="ENSSSCP00065048274.1"/>
    </source>
</evidence>
<dbReference type="InterPro" id="IPR009100">
    <property type="entry name" value="AcylCoA_DH/oxidase_NM_dom_sf"/>
</dbReference>
<evidence type="ECO:0000256" key="4">
    <source>
        <dbReference type="ARBA" id="ARBA00022827"/>
    </source>
</evidence>
<evidence type="ECO:0000256" key="6">
    <source>
        <dbReference type="ARBA" id="ARBA00023002"/>
    </source>
</evidence>
<dbReference type="PANTHER" id="PTHR47829:SF3">
    <property type="entry name" value="AMINOGLYCOSIDE PHOSPHOTRANSFERASE DOMAIN-CONTAINING PROTEIN"/>
    <property type="match status" value="1"/>
</dbReference>
<dbReference type="Pfam" id="PF02770">
    <property type="entry name" value="Acyl-CoA_dh_M"/>
    <property type="match status" value="1"/>
</dbReference>
<dbReference type="InterPro" id="IPR006091">
    <property type="entry name" value="Acyl-CoA_Oxase/DH_mid-dom"/>
</dbReference>
<dbReference type="Pfam" id="PF01636">
    <property type="entry name" value="APH"/>
    <property type="match status" value="1"/>
</dbReference>
<feature type="domain" description="Acyl-CoA oxidase/dehydrogenase middle" evidence="9">
    <location>
        <begin position="768"/>
        <end position="869"/>
    </location>
</feature>
<feature type="domain" description="Acyl-CoA dehydrogenase/oxidase N-terminal" evidence="10">
    <location>
        <begin position="642"/>
        <end position="764"/>
    </location>
</feature>
<dbReference type="SUPFAM" id="SSF56112">
    <property type="entry name" value="Protein kinase-like (PK-like)"/>
    <property type="match status" value="1"/>
</dbReference>
<dbReference type="NCBIfam" id="TIGR02247">
    <property type="entry name" value="HAD-1A3-hyp"/>
    <property type="match status" value="1"/>
</dbReference>
<gene>
    <name evidence="11" type="primary">ACAD10</name>
</gene>
<proteinExistence type="inferred from homology"/>
<dbReference type="GO" id="GO:0016627">
    <property type="term" value="F:oxidoreductase activity, acting on the CH-CH group of donors"/>
    <property type="evidence" value="ECO:0007669"/>
    <property type="project" value="InterPro"/>
</dbReference>
<evidence type="ECO:0000259" key="7">
    <source>
        <dbReference type="Pfam" id="PF00441"/>
    </source>
</evidence>
<dbReference type="Proteomes" id="UP000694726">
    <property type="component" value="Unplaced"/>
</dbReference>
<dbReference type="SUPFAM" id="SSF56784">
    <property type="entry name" value="HAD-like"/>
    <property type="match status" value="1"/>
</dbReference>
<dbReference type="Proteomes" id="UP000694725">
    <property type="component" value="Unplaced"/>
</dbReference>
<evidence type="ECO:0000259" key="8">
    <source>
        <dbReference type="Pfam" id="PF01636"/>
    </source>
</evidence>
<dbReference type="CDD" id="cd05154">
    <property type="entry name" value="ACAD10_11_N-like"/>
    <property type="match status" value="1"/>
</dbReference>
<comment type="cofactor">
    <cofactor evidence="1">
        <name>FAD</name>
        <dbReference type="ChEBI" id="CHEBI:57692"/>
    </cofactor>
</comment>
<dbReference type="SFLD" id="SFLDS00003">
    <property type="entry name" value="Haloacid_Dehalogenase"/>
    <property type="match status" value="1"/>
</dbReference>
<dbReference type="Pfam" id="PF00702">
    <property type="entry name" value="Hydrolase"/>
    <property type="match status" value="1"/>
</dbReference>
<evidence type="ECO:0000256" key="1">
    <source>
        <dbReference type="ARBA" id="ARBA00001974"/>
    </source>
</evidence>
<sequence>MCIRWLLGSSQLQRAWRAASLKHLPYGHQGTRRWRHSGGSTYRAVIFDMGGVLIPSPGKMAAEWEVRNHIPSGTVLKALSSGGENGPWMKFMRAEITIEDFLQEFRKLCSEISKTDMSVDFFSFLLTNEQVVKQFPVMTEAITQIRAKGLQTALLSNNFFLPNGKSFLPLDRKQFDVVVESCLEGICKPDPRIYKLCLERLGRKPSECILLEDLGPNLKAAASLGIHTIKVNDPETAVKELKTLLGFTLRTVVPNTRPVRKTMEIPKDSLEKYLRDLLGIQTTGPLELLQFDHGQSNPTYYIKLANQQMVLRKKPPGTLLPSAHAVEREFRIVGTPFYVMEYCSGLTYKDPSLPGLEPSQRQAIYTAMNRVLCKIHSVDLKATGLEDYGKHGDYITRQVQTWIKQYRAMETSTIPAMERLIEWLPLHLPSQQRTTVVHGDFRLDNLLFHPETNEVLAVLDWELSTLGDPLADVAYSCLAHYLPSSFPIQPGLGDCDLTKLGIPTAEEYFRMYCLHMGIPPTENWNFYMAFSFFRIAAILQGVYKRSLTGQASSATAEQSGKLTEFMSNLAWDFAVKEGFRVFKEMPPTKPLTRSHHTWARPQFLPRTLGRRSYVTSTDSSPAHASKGALVFSPEGLSPPVREVYQRLKQFIERHVYPAEPELQSHQASAERWTPSPLVEDLKEKAKAEGLWNLFLPIETDPERKYGAGLTNVEYAHLCELMGTSLYAPEIFNCSAPDTGNMEVLVRYGTEEQKARWLTPLLEGKARSCFAMTEPQVASSDATNIESSIREEDGFYVINGHKWWISGILDPRCQLCVFMGKTDPHAPRHQQQSVLLVPMDTPGIKIIRPLTVYGLEDAPGGHGEVLFEKVRVPKENMVLGPGRGFEIAQGRLGPGRIHHCMRLIGCSERALALMKARAKSRVAFGKPLVEQGTILADIAQSRVEIEQARLLVLKAAHVMDVAGNKAAALDIAMIKMVAPSMASRVIDRAIQAFGAAGLSNDFPLAQFFAGARALRFADGPDEVHRAAVAKMELKHGL</sequence>
<accession>A0A8D2A891</accession>
<protein>
    <submittedName>
        <fullName evidence="11">Acyl-CoA dehydrogenase family member 10</fullName>
    </submittedName>
</protein>
<dbReference type="Gene3D" id="1.20.140.10">
    <property type="entry name" value="Butyryl-CoA Dehydrogenase, subunit A, domain 3"/>
    <property type="match status" value="1"/>
</dbReference>
<dbReference type="Pfam" id="PF02771">
    <property type="entry name" value="Acyl-CoA_dh_N"/>
    <property type="match status" value="1"/>
</dbReference>
<keyword evidence="3" id="KW-0285">Flavoprotein</keyword>
<dbReference type="NCBIfam" id="TIGR01509">
    <property type="entry name" value="HAD-SF-IA-v3"/>
    <property type="match status" value="1"/>
</dbReference>
<dbReference type="CDD" id="cd02603">
    <property type="entry name" value="HAD_sEH-N_like"/>
    <property type="match status" value="1"/>
</dbReference>
<dbReference type="InterPro" id="IPR002575">
    <property type="entry name" value="Aminoglycoside_PTrfase"/>
</dbReference>
<dbReference type="InterPro" id="IPR023214">
    <property type="entry name" value="HAD_sf"/>
</dbReference>
<dbReference type="FunFam" id="1.20.140.10:FF:000018">
    <property type="entry name" value="Acyl-CoA dehydrogenase family member 10"/>
    <property type="match status" value="1"/>
</dbReference>
<dbReference type="Gene3D" id="3.90.1200.10">
    <property type="match status" value="1"/>
</dbReference>
<dbReference type="Gene3D" id="2.40.110.10">
    <property type="entry name" value="Butyryl-CoA Dehydrogenase, subunit A, domain 2"/>
    <property type="match status" value="1"/>
</dbReference>
<dbReference type="InterPro" id="IPR036250">
    <property type="entry name" value="AcylCo_DH-like_C"/>
</dbReference>
<dbReference type="Gene3D" id="3.30.200.20">
    <property type="entry name" value="Phosphorylase Kinase, domain 1"/>
    <property type="match status" value="1"/>
</dbReference>
<evidence type="ECO:0000256" key="5">
    <source>
        <dbReference type="ARBA" id="ARBA00022990"/>
    </source>
</evidence>
<dbReference type="InterPro" id="IPR013786">
    <property type="entry name" value="AcylCoA_DH/ox_N"/>
</dbReference>
<name>A0A8D2A891_PIG</name>
<dbReference type="Ensembl" id="ENSSSCT00065108113.1">
    <property type="protein sequence ID" value="ENSSSCP00065048274.1"/>
    <property type="gene ID" value="ENSSSCG00065077939.1"/>
</dbReference>
<dbReference type="FunFam" id="1.10.540.10:FF:000016">
    <property type="entry name" value="acyl-CoA dehydrogenase family member 11"/>
    <property type="match status" value="1"/>
</dbReference>
<dbReference type="Pfam" id="PF00441">
    <property type="entry name" value="Acyl-CoA_dh_1"/>
    <property type="match status" value="1"/>
</dbReference>
<keyword evidence="5" id="KW-0007">Acetylation</keyword>
<dbReference type="PRINTS" id="PR00413">
    <property type="entry name" value="HADHALOGNASE"/>
</dbReference>
<dbReference type="InterPro" id="IPR046373">
    <property type="entry name" value="Acyl-CoA_Oxase/DH_mid-dom_sf"/>
</dbReference>
<dbReference type="Ensembl" id="ENSSSCT00035099932.1">
    <property type="protein sequence ID" value="ENSSSCP00035042373.1"/>
    <property type="gene ID" value="ENSSSCG00035073511.1"/>
</dbReference>
<dbReference type="InterPro" id="IPR052898">
    <property type="entry name" value="ACAD10-like"/>
</dbReference>
<dbReference type="InterPro" id="IPR006439">
    <property type="entry name" value="HAD-SF_hydro_IA"/>
</dbReference>